<dbReference type="eggNOG" id="COG2318">
    <property type="taxonomic scope" value="Bacteria"/>
</dbReference>
<dbReference type="Proteomes" id="UP000004095">
    <property type="component" value="Unassembled WGS sequence"/>
</dbReference>
<dbReference type="AlphaFoldDB" id="A1ZCW4"/>
<dbReference type="Pfam" id="PF07609">
    <property type="entry name" value="DUF1572"/>
    <property type="match status" value="1"/>
</dbReference>
<dbReference type="OrthoDB" id="893570at2"/>
<dbReference type="InterPro" id="IPR011466">
    <property type="entry name" value="DUF1572"/>
</dbReference>
<dbReference type="InterPro" id="IPR034660">
    <property type="entry name" value="DinB/YfiT-like"/>
</dbReference>
<sequence length="149" mass="16971">MTLETLISIYQRDLDKLKEEILAYPHEQDIWKTADGISNSGGTLALHLIGNLNHFIGASLGNTGYVRDREAEFALRDVPRQKVIADIDEIKQIVGETLTNLPLARLTKAYPLPWRDKEVSVDFMLIHLLSHLGYHLGQVNYHRRILSVK</sequence>
<dbReference type="RefSeq" id="WP_002693150.1">
    <property type="nucleotide sequence ID" value="NZ_AAWS01000002.1"/>
</dbReference>
<name>A1ZCW4_MICM2</name>
<comment type="caution">
    <text evidence="1">The sequence shown here is derived from an EMBL/GenBank/DDBJ whole genome shotgun (WGS) entry which is preliminary data.</text>
</comment>
<evidence type="ECO:0008006" key="3">
    <source>
        <dbReference type="Google" id="ProtNLM"/>
    </source>
</evidence>
<reference evidence="1 2" key="1">
    <citation type="submission" date="2007-01" db="EMBL/GenBank/DDBJ databases">
        <authorList>
            <person name="Haygood M."/>
            <person name="Podell S."/>
            <person name="Anderson C."/>
            <person name="Hopkinson B."/>
            <person name="Roe K."/>
            <person name="Barbeau K."/>
            <person name="Gaasterland T."/>
            <person name="Ferriera S."/>
            <person name="Johnson J."/>
            <person name="Kravitz S."/>
            <person name="Beeson K."/>
            <person name="Sutton G."/>
            <person name="Rogers Y.-H."/>
            <person name="Friedman R."/>
            <person name="Frazier M."/>
            <person name="Venter J.C."/>
        </authorList>
    </citation>
    <scope>NUCLEOTIDE SEQUENCE [LARGE SCALE GENOMIC DNA]</scope>
    <source>
        <strain evidence="1 2">ATCC 23134</strain>
    </source>
</reference>
<accession>A1ZCW4</accession>
<dbReference type="SUPFAM" id="SSF109854">
    <property type="entry name" value="DinB/YfiT-like putative metalloenzymes"/>
    <property type="match status" value="1"/>
</dbReference>
<protein>
    <recommendedName>
        <fullName evidence="3">DinB superfamily protein</fullName>
    </recommendedName>
</protein>
<organism evidence="1 2">
    <name type="scientific">Microscilla marina ATCC 23134</name>
    <dbReference type="NCBI Taxonomy" id="313606"/>
    <lineage>
        <taxon>Bacteria</taxon>
        <taxon>Pseudomonadati</taxon>
        <taxon>Bacteroidota</taxon>
        <taxon>Cytophagia</taxon>
        <taxon>Cytophagales</taxon>
        <taxon>Microscillaceae</taxon>
        <taxon>Microscilla</taxon>
    </lineage>
</organism>
<evidence type="ECO:0000313" key="2">
    <source>
        <dbReference type="Proteomes" id="UP000004095"/>
    </source>
</evidence>
<dbReference type="EMBL" id="AAWS01000002">
    <property type="protein sequence ID" value="EAY31503.1"/>
    <property type="molecule type" value="Genomic_DNA"/>
</dbReference>
<proteinExistence type="predicted"/>
<evidence type="ECO:0000313" key="1">
    <source>
        <dbReference type="EMBL" id="EAY31503.1"/>
    </source>
</evidence>
<keyword evidence="2" id="KW-1185">Reference proteome</keyword>
<gene>
    <name evidence="1" type="ORF">M23134_05009</name>
</gene>
<dbReference type="Gene3D" id="1.20.120.450">
    <property type="entry name" value="dinb family like domain"/>
    <property type="match status" value="1"/>
</dbReference>